<keyword evidence="11" id="KW-1185">Reference proteome</keyword>
<sequence>MNNLSIDIETYCEADLKKTGLYRYVQDDSFEILLFAYSVDFGEVQIVDLAQGEHIPPGIIFALSDESVTKRAFNAAFEWYCLNTIVATPLNQWRDTMLQALYCGYPGALGTVAKALKLDDGQQKKAVGTKLINYFSKPCKPTKNNGNRTRNLPHHDVDKWQLFKDYNIQDVVVEMEVLRRFESFPVPEQEQRMWELDLQINAHGVAVDQDVVDGAQHVSDEVTDKLTAEAKEITGLSNPNSTAQLQKWLQEQGMKIDNLRKDTVADKIEESTGDVKRMLEIRKELSKTSVKKFKAMDAARCEDGRARGLLQHYGANRTGRWAGRLVQVQNLPKNEMDSLAFARNLVKDRATEALELIYGNVSNVLSELIRTAFVASHGHKLAVSDFSAIEARVIAWLAGEQWRLDVFATHGKIYEASASAMFNVPIEEITKGSPLRQKGKVSELALGYQGSKGALMQMGALDMGITEEELPDIVKRWRSANRRIVDLWYSLENAALAVMKTGDPVGVKGLLFAREFDIERGLDFLTIQLPSRRKLYYAKPFIAPGKFDQDAVHYYGLGENRQWAKIPTYGGKIVENVVQAIARDCLAEALFRVHNAGYQTVMHVHDEVVIDVPEHQADIKYLEEIMGVPMPWAPDLQLEADGFVTDFYQKD</sequence>
<keyword evidence="3 10" id="KW-0808">Transferase</keyword>
<dbReference type="EC" id="2.7.7.7" evidence="2"/>
<dbReference type="GO" id="GO:0003887">
    <property type="term" value="F:DNA-directed DNA polymerase activity"/>
    <property type="evidence" value="ECO:0007669"/>
    <property type="project" value="UniProtKB-EC"/>
</dbReference>
<dbReference type="InterPro" id="IPR019760">
    <property type="entry name" value="DNA-dir_DNA_pol_A_CS"/>
</dbReference>
<comment type="caution">
    <text evidence="10">The sequence shown here is derived from an EMBL/GenBank/DDBJ whole genome shotgun (WGS) entry which is preliminary data.</text>
</comment>
<keyword evidence="5" id="KW-0235">DNA replication</keyword>
<dbReference type="PROSITE" id="PS00447">
    <property type="entry name" value="DNA_POLYMERASE_A"/>
    <property type="match status" value="1"/>
</dbReference>
<accession>A0ABS2P6V8</accession>
<keyword evidence="7" id="KW-0238">DNA-binding</keyword>
<comment type="similarity">
    <text evidence="1">Belongs to the DNA polymerase type-A family.</text>
</comment>
<name>A0ABS2P6V8_9BACL</name>
<dbReference type="Gene3D" id="1.10.150.20">
    <property type="entry name" value="5' to 3' exonuclease, C-terminal subdomain"/>
    <property type="match status" value="1"/>
</dbReference>
<evidence type="ECO:0000256" key="6">
    <source>
        <dbReference type="ARBA" id="ARBA00022932"/>
    </source>
</evidence>
<evidence type="ECO:0000256" key="8">
    <source>
        <dbReference type="ARBA" id="ARBA00049244"/>
    </source>
</evidence>
<comment type="catalytic activity">
    <reaction evidence="8">
        <text>DNA(n) + a 2'-deoxyribonucleoside 5'-triphosphate = DNA(n+1) + diphosphate</text>
        <dbReference type="Rhea" id="RHEA:22508"/>
        <dbReference type="Rhea" id="RHEA-COMP:17339"/>
        <dbReference type="Rhea" id="RHEA-COMP:17340"/>
        <dbReference type="ChEBI" id="CHEBI:33019"/>
        <dbReference type="ChEBI" id="CHEBI:61560"/>
        <dbReference type="ChEBI" id="CHEBI:173112"/>
        <dbReference type="EC" id="2.7.7.7"/>
    </reaction>
</comment>
<dbReference type="EMBL" id="JAFBEC010000001">
    <property type="protein sequence ID" value="MBM7631125.1"/>
    <property type="molecule type" value="Genomic_DNA"/>
</dbReference>
<evidence type="ECO:0000256" key="5">
    <source>
        <dbReference type="ARBA" id="ARBA00022705"/>
    </source>
</evidence>
<dbReference type="RefSeq" id="WP_204695316.1">
    <property type="nucleotide sequence ID" value="NZ_JAFBEC010000001.1"/>
</dbReference>
<evidence type="ECO:0000313" key="11">
    <source>
        <dbReference type="Proteomes" id="UP000741863"/>
    </source>
</evidence>
<protein>
    <recommendedName>
        <fullName evidence="2">DNA-directed DNA polymerase</fullName>
        <ecNumber evidence="2">2.7.7.7</ecNumber>
    </recommendedName>
</protein>
<evidence type="ECO:0000256" key="2">
    <source>
        <dbReference type="ARBA" id="ARBA00012417"/>
    </source>
</evidence>
<evidence type="ECO:0000256" key="1">
    <source>
        <dbReference type="ARBA" id="ARBA00007705"/>
    </source>
</evidence>
<organism evidence="10 11">
    <name type="scientific">Geomicrobium sediminis</name>
    <dbReference type="NCBI Taxonomy" id="1347788"/>
    <lineage>
        <taxon>Bacteria</taxon>
        <taxon>Bacillati</taxon>
        <taxon>Bacillota</taxon>
        <taxon>Bacilli</taxon>
        <taxon>Bacillales</taxon>
        <taxon>Geomicrobium</taxon>
    </lineage>
</organism>
<dbReference type="InterPro" id="IPR043502">
    <property type="entry name" value="DNA/RNA_pol_sf"/>
</dbReference>
<keyword evidence="6" id="KW-0239">DNA-directed DNA polymerase</keyword>
<dbReference type="InterPro" id="IPR001098">
    <property type="entry name" value="DNA-dir_DNA_pol_A_palm_dom"/>
</dbReference>
<dbReference type="CDD" id="cd08642">
    <property type="entry name" value="DNA_pol_A_pol_I_A"/>
    <property type="match status" value="1"/>
</dbReference>
<evidence type="ECO:0000313" key="10">
    <source>
        <dbReference type="EMBL" id="MBM7631125.1"/>
    </source>
</evidence>
<evidence type="ECO:0000256" key="3">
    <source>
        <dbReference type="ARBA" id="ARBA00022679"/>
    </source>
</evidence>
<reference evidence="10 11" key="1">
    <citation type="submission" date="2021-01" db="EMBL/GenBank/DDBJ databases">
        <title>Genomic Encyclopedia of Type Strains, Phase IV (KMG-IV): sequencing the most valuable type-strain genomes for metagenomic binning, comparative biology and taxonomic classification.</title>
        <authorList>
            <person name="Goeker M."/>
        </authorList>
    </citation>
    <scope>NUCLEOTIDE SEQUENCE [LARGE SCALE GENOMIC DNA]</scope>
    <source>
        <strain evidence="10 11">DSM 25540</strain>
    </source>
</reference>
<proteinExistence type="inferred from homology"/>
<evidence type="ECO:0000259" key="9">
    <source>
        <dbReference type="SMART" id="SM00482"/>
    </source>
</evidence>
<dbReference type="Proteomes" id="UP000741863">
    <property type="component" value="Unassembled WGS sequence"/>
</dbReference>
<dbReference type="InterPro" id="IPR002298">
    <property type="entry name" value="DNA_polymerase_A"/>
</dbReference>
<evidence type="ECO:0000256" key="4">
    <source>
        <dbReference type="ARBA" id="ARBA00022695"/>
    </source>
</evidence>
<dbReference type="Pfam" id="PF00476">
    <property type="entry name" value="DNA_pol_A"/>
    <property type="match status" value="1"/>
</dbReference>
<dbReference type="SMART" id="SM00482">
    <property type="entry name" value="POLAc"/>
    <property type="match status" value="1"/>
</dbReference>
<evidence type="ECO:0000256" key="7">
    <source>
        <dbReference type="ARBA" id="ARBA00023125"/>
    </source>
</evidence>
<gene>
    <name evidence="10" type="ORF">JOD17_000216</name>
</gene>
<dbReference type="PANTHER" id="PTHR10133:SF27">
    <property type="entry name" value="DNA POLYMERASE NU"/>
    <property type="match status" value="1"/>
</dbReference>
<keyword evidence="4 10" id="KW-0548">Nucleotidyltransferase</keyword>
<feature type="domain" description="DNA-directed DNA polymerase family A palm" evidence="9">
    <location>
        <begin position="366"/>
        <end position="616"/>
    </location>
</feature>
<dbReference type="PANTHER" id="PTHR10133">
    <property type="entry name" value="DNA POLYMERASE I"/>
    <property type="match status" value="1"/>
</dbReference>
<dbReference type="SUPFAM" id="SSF56672">
    <property type="entry name" value="DNA/RNA polymerases"/>
    <property type="match status" value="1"/>
</dbReference>
<dbReference type="Gene3D" id="3.30.70.370">
    <property type="match status" value="1"/>
</dbReference>